<feature type="domain" description="Protein glycosylation ligase" evidence="9">
    <location>
        <begin position="191"/>
        <end position="215"/>
    </location>
</feature>
<sequence length="619" mass="67138">MKIAWPPMSSLSQSRPATDPLMPLLAGAVALPFLCAPSFSPTTTFLNQWLSFAGLALVLLVWRLSWQAVRHDVVMSRATRGARWNALQVLIALLLLLAVGQGWTDAPLGQRLIPIATLLLAAVLAWIAGRSARTWAGSGEADGAGDLWWHGLLVGLLVAGLLSVLVSLVQVFAPDLADGRWVAATTTPGRAIGNMRQPNQLSTLLLWACAAAVWLSHRHGWRWPVTALLLTLLVGAEVLNASRTGMVGVALLAIWGVVDRRLSRGVRLAMVAGIAVYLLGWWAMEQWAQLQGQMYYGDDQLRKTLHGDASSSRGKIWANTLALIAQHPWTGVGAGTFNFAWSMTPFPDRPVAFFDHTHNIVLELAVDLGLPFLLLVLALAALFVWRLRGALTQADALRAQSARCAAFLLVLVLVHSLLEYPLWYVYFLLPTALIAGWLAGLAPQAEPRSTSRDVPAAATLPVRMARLLLLAVSATALLGAIEAARQYHDVAVVFDPGLVPGGRPGPLAERIAQGQRSVLFGHHADYARVTMAPQPEQVFEDFERPLFHLLDTRLMVAYARALHGRGDEARAQHVAARLREFRNPAAAAFFAPCEDRTAGDPTAFPCGPDPALTARDLRP</sequence>
<feature type="domain" description="O-antigen ligase-related" evidence="7">
    <location>
        <begin position="229"/>
        <end position="376"/>
    </location>
</feature>
<dbReference type="Pfam" id="PF04932">
    <property type="entry name" value="Wzy_C"/>
    <property type="match status" value="1"/>
</dbReference>
<dbReference type="GO" id="GO:0016874">
    <property type="term" value="F:ligase activity"/>
    <property type="evidence" value="ECO:0007669"/>
    <property type="project" value="UniProtKB-KW"/>
</dbReference>
<evidence type="ECO:0000256" key="2">
    <source>
        <dbReference type="ARBA" id="ARBA00022692"/>
    </source>
</evidence>
<evidence type="ECO:0000259" key="7">
    <source>
        <dbReference type="Pfam" id="PF04932"/>
    </source>
</evidence>
<evidence type="ECO:0000259" key="9">
    <source>
        <dbReference type="Pfam" id="PF15864"/>
    </source>
</evidence>
<dbReference type="Pfam" id="PF15864">
    <property type="entry name" value="PglL_A"/>
    <property type="match status" value="1"/>
</dbReference>
<dbReference type="InterPro" id="IPR021797">
    <property type="entry name" value="Wzy_C_2"/>
</dbReference>
<dbReference type="InterPro" id="IPR031726">
    <property type="entry name" value="PglL_A"/>
</dbReference>
<feature type="transmembrane region" description="Helical" evidence="6">
    <location>
        <begin position="368"/>
        <end position="387"/>
    </location>
</feature>
<dbReference type="EMBL" id="SGWV01000013">
    <property type="protein sequence ID" value="RZS46926.1"/>
    <property type="molecule type" value="Genomic_DNA"/>
</dbReference>
<dbReference type="Proteomes" id="UP000293433">
    <property type="component" value="Unassembled WGS sequence"/>
</dbReference>
<dbReference type="OrthoDB" id="4448at2"/>
<feature type="transmembrane region" description="Helical" evidence="6">
    <location>
        <begin position="84"/>
        <end position="103"/>
    </location>
</feature>
<organism evidence="10 11">
    <name type="scientific">Sphaerotilus mobilis</name>
    <dbReference type="NCBI Taxonomy" id="47994"/>
    <lineage>
        <taxon>Bacteria</taxon>
        <taxon>Pseudomonadati</taxon>
        <taxon>Pseudomonadota</taxon>
        <taxon>Betaproteobacteria</taxon>
        <taxon>Burkholderiales</taxon>
        <taxon>Sphaerotilaceae</taxon>
        <taxon>Sphaerotilus</taxon>
    </lineage>
</organism>
<keyword evidence="3 6" id="KW-1133">Transmembrane helix</keyword>
<accession>A0A4Q7LA64</accession>
<dbReference type="AlphaFoldDB" id="A0A4Q7LA64"/>
<evidence type="ECO:0000313" key="11">
    <source>
        <dbReference type="Proteomes" id="UP000293433"/>
    </source>
</evidence>
<feature type="transmembrane region" description="Helical" evidence="6">
    <location>
        <begin position="45"/>
        <end position="64"/>
    </location>
</feature>
<keyword evidence="2 6" id="KW-0812">Transmembrane</keyword>
<keyword evidence="10" id="KW-0436">Ligase</keyword>
<reference evidence="10 11" key="1">
    <citation type="submission" date="2019-02" db="EMBL/GenBank/DDBJ databases">
        <title>Genomic Encyclopedia of Type Strains, Phase IV (KMG-IV): sequencing the most valuable type-strain genomes for metagenomic binning, comparative biology and taxonomic classification.</title>
        <authorList>
            <person name="Goeker M."/>
        </authorList>
    </citation>
    <scope>NUCLEOTIDE SEQUENCE [LARGE SCALE GENOMIC DNA]</scope>
    <source>
        <strain evidence="10 11">DSM 10617</strain>
    </source>
</reference>
<protein>
    <submittedName>
        <fullName evidence="10">O-antigen ligase</fullName>
    </submittedName>
</protein>
<feature type="region of interest" description="Disordered" evidence="5">
    <location>
        <begin position="599"/>
        <end position="619"/>
    </location>
</feature>
<feature type="transmembrane region" description="Helical" evidence="6">
    <location>
        <begin position="21"/>
        <end position="39"/>
    </location>
</feature>
<comment type="subcellular location">
    <subcellularLocation>
        <location evidence="1">Membrane</location>
        <topology evidence="1">Multi-pass membrane protein</topology>
    </subcellularLocation>
</comment>
<gene>
    <name evidence="10" type="ORF">EV685_3958</name>
</gene>
<evidence type="ECO:0000313" key="10">
    <source>
        <dbReference type="EMBL" id="RZS46926.1"/>
    </source>
</evidence>
<keyword evidence="4 6" id="KW-0472">Membrane</keyword>
<dbReference type="PANTHER" id="PTHR37422:SF13">
    <property type="entry name" value="LIPOPOLYSACCHARIDE BIOSYNTHESIS PROTEIN PA4999-RELATED"/>
    <property type="match status" value="1"/>
</dbReference>
<feature type="domain" description="Virulence factor membrane-bound polymerase C-terminal" evidence="8">
    <location>
        <begin position="408"/>
        <end position="582"/>
    </location>
</feature>
<name>A0A4Q7LA64_9BURK</name>
<evidence type="ECO:0000256" key="3">
    <source>
        <dbReference type="ARBA" id="ARBA00022989"/>
    </source>
</evidence>
<evidence type="ECO:0000256" key="4">
    <source>
        <dbReference type="ARBA" id="ARBA00023136"/>
    </source>
</evidence>
<feature type="transmembrane region" description="Helical" evidence="6">
    <location>
        <begin position="147"/>
        <end position="173"/>
    </location>
</feature>
<feature type="transmembrane region" description="Helical" evidence="6">
    <location>
        <begin position="399"/>
        <end position="418"/>
    </location>
</feature>
<dbReference type="InterPro" id="IPR051533">
    <property type="entry name" value="WaaL-like"/>
</dbReference>
<dbReference type="GO" id="GO:0016020">
    <property type="term" value="C:membrane"/>
    <property type="evidence" value="ECO:0007669"/>
    <property type="project" value="UniProtKB-SubCell"/>
</dbReference>
<evidence type="ECO:0000256" key="1">
    <source>
        <dbReference type="ARBA" id="ARBA00004141"/>
    </source>
</evidence>
<evidence type="ECO:0000256" key="6">
    <source>
        <dbReference type="SAM" id="Phobius"/>
    </source>
</evidence>
<dbReference type="PANTHER" id="PTHR37422">
    <property type="entry name" value="TEICHURONIC ACID BIOSYNTHESIS PROTEIN TUAE"/>
    <property type="match status" value="1"/>
</dbReference>
<dbReference type="InterPro" id="IPR007016">
    <property type="entry name" value="O-antigen_ligase-rel_domated"/>
</dbReference>
<feature type="transmembrane region" description="Helical" evidence="6">
    <location>
        <begin position="109"/>
        <end position="127"/>
    </location>
</feature>
<feature type="transmembrane region" description="Helical" evidence="6">
    <location>
        <begin position="225"/>
        <end position="258"/>
    </location>
</feature>
<evidence type="ECO:0000256" key="5">
    <source>
        <dbReference type="SAM" id="MobiDB-lite"/>
    </source>
</evidence>
<dbReference type="Pfam" id="PF11846">
    <property type="entry name" value="Wzy_C_2"/>
    <property type="match status" value="1"/>
</dbReference>
<keyword evidence="11" id="KW-1185">Reference proteome</keyword>
<comment type="caution">
    <text evidence="10">The sequence shown here is derived from an EMBL/GenBank/DDBJ whole genome shotgun (WGS) entry which is preliminary data.</text>
</comment>
<proteinExistence type="predicted"/>
<feature type="transmembrane region" description="Helical" evidence="6">
    <location>
        <begin position="265"/>
        <end position="284"/>
    </location>
</feature>
<evidence type="ECO:0000259" key="8">
    <source>
        <dbReference type="Pfam" id="PF11846"/>
    </source>
</evidence>